<evidence type="ECO:0000313" key="2">
    <source>
        <dbReference type="EMBL" id="MEQ2162634.1"/>
    </source>
</evidence>
<sequence>ALAINDHCPVETKTVRKAPQQRKKATTQTRKTPTKRQTPMKGAQKRSNPAESKERKTAAAKRKREQSPAPQRSDSETSDSETCNPETSNSEASHSEGSNSEFVQLYLLNPERSIPGQTLSHLHDHLSWNHQSVGFQRIIASPSHQHPGQQTLSFVRRPFLRPQPIRFMPAVYSRDPWVNN</sequence>
<accession>A0ABV0MU34</accession>
<evidence type="ECO:0000256" key="1">
    <source>
        <dbReference type="SAM" id="MobiDB-lite"/>
    </source>
</evidence>
<keyword evidence="3" id="KW-1185">Reference proteome</keyword>
<feature type="region of interest" description="Disordered" evidence="1">
    <location>
        <begin position="1"/>
        <end position="101"/>
    </location>
</feature>
<protein>
    <submittedName>
        <fullName evidence="2">Uncharacterized protein</fullName>
    </submittedName>
</protein>
<dbReference type="EMBL" id="JAHRIO010012168">
    <property type="protein sequence ID" value="MEQ2162634.1"/>
    <property type="molecule type" value="Genomic_DNA"/>
</dbReference>
<name>A0ABV0MU34_9TELE</name>
<feature type="non-terminal residue" evidence="2">
    <location>
        <position position="1"/>
    </location>
</feature>
<organism evidence="2 3">
    <name type="scientific">Goodea atripinnis</name>
    <dbReference type="NCBI Taxonomy" id="208336"/>
    <lineage>
        <taxon>Eukaryota</taxon>
        <taxon>Metazoa</taxon>
        <taxon>Chordata</taxon>
        <taxon>Craniata</taxon>
        <taxon>Vertebrata</taxon>
        <taxon>Euteleostomi</taxon>
        <taxon>Actinopterygii</taxon>
        <taxon>Neopterygii</taxon>
        <taxon>Teleostei</taxon>
        <taxon>Neoteleostei</taxon>
        <taxon>Acanthomorphata</taxon>
        <taxon>Ovalentaria</taxon>
        <taxon>Atherinomorphae</taxon>
        <taxon>Cyprinodontiformes</taxon>
        <taxon>Goodeidae</taxon>
        <taxon>Goodea</taxon>
    </lineage>
</organism>
<feature type="compositionally biased region" description="Basic residues" evidence="1">
    <location>
        <begin position="15"/>
        <end position="25"/>
    </location>
</feature>
<dbReference type="Proteomes" id="UP001476798">
    <property type="component" value="Unassembled WGS sequence"/>
</dbReference>
<feature type="compositionally biased region" description="Low complexity" evidence="1">
    <location>
        <begin position="26"/>
        <end position="39"/>
    </location>
</feature>
<proteinExistence type="predicted"/>
<reference evidence="2 3" key="1">
    <citation type="submission" date="2021-06" db="EMBL/GenBank/DDBJ databases">
        <authorList>
            <person name="Palmer J.M."/>
        </authorList>
    </citation>
    <scope>NUCLEOTIDE SEQUENCE [LARGE SCALE GENOMIC DNA]</scope>
    <source>
        <strain evidence="2 3">GA_2019</strain>
        <tissue evidence="2">Muscle</tissue>
    </source>
</reference>
<comment type="caution">
    <text evidence="2">The sequence shown here is derived from an EMBL/GenBank/DDBJ whole genome shotgun (WGS) entry which is preliminary data.</text>
</comment>
<feature type="compositionally biased region" description="Polar residues" evidence="1">
    <location>
        <begin position="80"/>
        <end position="101"/>
    </location>
</feature>
<gene>
    <name evidence="2" type="ORF">GOODEAATRI_021854</name>
</gene>
<evidence type="ECO:0000313" key="3">
    <source>
        <dbReference type="Proteomes" id="UP001476798"/>
    </source>
</evidence>